<feature type="region of interest" description="Disordered" evidence="2">
    <location>
        <begin position="22"/>
        <end position="79"/>
    </location>
</feature>
<gene>
    <name evidence="3" type="ORF">EYF80_006739</name>
</gene>
<protein>
    <submittedName>
        <fullName evidence="3">Uncharacterized protein</fullName>
    </submittedName>
</protein>
<reference evidence="3 4" key="1">
    <citation type="submission" date="2019-03" db="EMBL/GenBank/DDBJ databases">
        <title>First draft genome of Liparis tanakae, snailfish: a comprehensive survey of snailfish specific genes.</title>
        <authorList>
            <person name="Kim W."/>
            <person name="Song I."/>
            <person name="Jeong J.-H."/>
            <person name="Kim D."/>
            <person name="Kim S."/>
            <person name="Ryu S."/>
            <person name="Song J.Y."/>
            <person name="Lee S.K."/>
        </authorList>
    </citation>
    <scope>NUCLEOTIDE SEQUENCE [LARGE SCALE GENOMIC DNA]</scope>
    <source>
        <tissue evidence="3">Muscle</tissue>
    </source>
</reference>
<dbReference type="AlphaFoldDB" id="A0A4Z2J0R9"/>
<accession>A0A4Z2J0R9</accession>
<keyword evidence="4" id="KW-1185">Reference proteome</keyword>
<organism evidence="3 4">
    <name type="scientific">Liparis tanakae</name>
    <name type="common">Tanaka's snailfish</name>
    <dbReference type="NCBI Taxonomy" id="230148"/>
    <lineage>
        <taxon>Eukaryota</taxon>
        <taxon>Metazoa</taxon>
        <taxon>Chordata</taxon>
        <taxon>Craniata</taxon>
        <taxon>Vertebrata</taxon>
        <taxon>Euteleostomi</taxon>
        <taxon>Actinopterygii</taxon>
        <taxon>Neopterygii</taxon>
        <taxon>Teleostei</taxon>
        <taxon>Neoteleostei</taxon>
        <taxon>Acanthomorphata</taxon>
        <taxon>Eupercaria</taxon>
        <taxon>Perciformes</taxon>
        <taxon>Cottioidei</taxon>
        <taxon>Cottales</taxon>
        <taxon>Liparidae</taxon>
        <taxon>Liparis</taxon>
    </lineage>
</organism>
<proteinExistence type="predicted"/>
<sequence length="221" mass="24494">MQEELQLQKEKTEDAEWLGDRCAANGHQRREGRGGGAKCAAKEQVPHAKQPQATNCSGPAPKEQVPHAKQPQATVGAVDIKKKKKGFKTCFQNKRSKSKPTEVQLLHSKVKEMQEELQLWKEKTEDAEWLGDSITTVVARERAPKRQRRSTETLIFRQSSLTITDTTLLHSSRPSTCIQEKEAMNKSMSDTSSSSLKADAQPQSLLALVSSNLMGQLSAAK</sequence>
<feature type="coiled-coil region" evidence="1">
    <location>
        <begin position="103"/>
        <end position="130"/>
    </location>
</feature>
<evidence type="ECO:0000256" key="2">
    <source>
        <dbReference type="SAM" id="MobiDB-lite"/>
    </source>
</evidence>
<evidence type="ECO:0000313" key="4">
    <source>
        <dbReference type="Proteomes" id="UP000314294"/>
    </source>
</evidence>
<dbReference type="Proteomes" id="UP000314294">
    <property type="component" value="Unassembled WGS sequence"/>
</dbReference>
<dbReference type="EMBL" id="SRLO01000035">
    <property type="protein sequence ID" value="TNN83132.1"/>
    <property type="molecule type" value="Genomic_DNA"/>
</dbReference>
<evidence type="ECO:0000256" key="1">
    <source>
        <dbReference type="SAM" id="Coils"/>
    </source>
</evidence>
<name>A0A4Z2J0R9_9TELE</name>
<keyword evidence="1" id="KW-0175">Coiled coil</keyword>
<comment type="caution">
    <text evidence="3">The sequence shown here is derived from an EMBL/GenBank/DDBJ whole genome shotgun (WGS) entry which is preliminary data.</text>
</comment>
<evidence type="ECO:0000313" key="3">
    <source>
        <dbReference type="EMBL" id="TNN83132.1"/>
    </source>
</evidence>